<protein>
    <submittedName>
        <fullName evidence="1">Uncharacterized protein</fullName>
    </submittedName>
</protein>
<reference evidence="1 2" key="1">
    <citation type="submission" date="2021-06" db="EMBL/GenBank/DDBJ databases">
        <authorList>
            <person name="Palmer J.M."/>
        </authorList>
    </citation>
    <scope>NUCLEOTIDE SEQUENCE [LARGE SCALE GENOMIC DNA]</scope>
    <source>
        <strain evidence="1 2">MEX-2019</strain>
        <tissue evidence="1">Muscle</tissue>
    </source>
</reference>
<gene>
    <name evidence="1" type="ORF">CRENBAI_021835</name>
</gene>
<dbReference type="EMBL" id="JAHHUM010001502">
    <property type="protein sequence ID" value="KAK5611119.1"/>
    <property type="molecule type" value="Genomic_DNA"/>
</dbReference>
<dbReference type="Proteomes" id="UP001311232">
    <property type="component" value="Unassembled WGS sequence"/>
</dbReference>
<keyword evidence="2" id="KW-1185">Reference proteome</keyword>
<organism evidence="1 2">
    <name type="scientific">Crenichthys baileyi</name>
    <name type="common">White River springfish</name>
    <dbReference type="NCBI Taxonomy" id="28760"/>
    <lineage>
        <taxon>Eukaryota</taxon>
        <taxon>Metazoa</taxon>
        <taxon>Chordata</taxon>
        <taxon>Craniata</taxon>
        <taxon>Vertebrata</taxon>
        <taxon>Euteleostomi</taxon>
        <taxon>Actinopterygii</taxon>
        <taxon>Neopterygii</taxon>
        <taxon>Teleostei</taxon>
        <taxon>Neoteleostei</taxon>
        <taxon>Acanthomorphata</taxon>
        <taxon>Ovalentaria</taxon>
        <taxon>Atherinomorphae</taxon>
        <taxon>Cyprinodontiformes</taxon>
        <taxon>Goodeidae</taxon>
        <taxon>Crenichthys</taxon>
    </lineage>
</organism>
<evidence type="ECO:0000313" key="1">
    <source>
        <dbReference type="EMBL" id="KAK5611119.1"/>
    </source>
</evidence>
<name>A0AAV9RQ71_9TELE</name>
<comment type="caution">
    <text evidence="1">The sequence shown here is derived from an EMBL/GenBank/DDBJ whole genome shotgun (WGS) entry which is preliminary data.</text>
</comment>
<sequence>MRPELNRRALSQADHWWVSCPNKESCVCDWSARPSINPLSSENIMAELQICQTFHPYSHLCNLGSLQRCLKATISSLQDQKHKPKFCSVSLVDATQSKAQSGGKL</sequence>
<dbReference type="AlphaFoldDB" id="A0AAV9RQ71"/>
<evidence type="ECO:0000313" key="2">
    <source>
        <dbReference type="Proteomes" id="UP001311232"/>
    </source>
</evidence>
<proteinExistence type="predicted"/>
<accession>A0AAV9RQ71</accession>